<accession>A0A094PUP3</accession>
<protein>
    <recommendedName>
        <fullName evidence="1">HD domain-containing protein</fullName>
    </recommendedName>
</protein>
<dbReference type="EMBL" id="JNSL01000133">
    <property type="protein sequence ID" value="KGA14862.1"/>
    <property type="molecule type" value="Genomic_DNA"/>
</dbReference>
<dbReference type="AlphaFoldDB" id="A0A094PUP3"/>
<proteinExistence type="predicted"/>
<organism evidence="2">
    <name type="scientific">freshwater metagenome</name>
    <dbReference type="NCBI Taxonomy" id="449393"/>
    <lineage>
        <taxon>unclassified sequences</taxon>
        <taxon>metagenomes</taxon>
        <taxon>ecological metagenomes</taxon>
    </lineage>
</organism>
<evidence type="ECO:0000259" key="1">
    <source>
        <dbReference type="Pfam" id="PF01966"/>
    </source>
</evidence>
<dbReference type="SUPFAM" id="SSF109604">
    <property type="entry name" value="HD-domain/PDEase-like"/>
    <property type="match status" value="1"/>
</dbReference>
<sequence length="180" mass="19657">MINEIANLFTTWGTQKYDECVSQLEHALQCAVLAQDAGATDELVIAALLHDVGHLLALESKAGNVNISVNDKHESTAVKYLAKSFGPRVTAPIALHVEAKRYLCAVEADYFSTLSAGSVRSLEIQGGIMNHEEVKRFESIPGFADAVSLRRWDEGAKLLNHTSPEFSTFVPIMERISLAS</sequence>
<feature type="domain" description="HD" evidence="1">
    <location>
        <begin position="24"/>
        <end position="96"/>
    </location>
</feature>
<dbReference type="InterPro" id="IPR006674">
    <property type="entry name" value="HD_domain"/>
</dbReference>
<dbReference type="PANTHER" id="PTHR40202">
    <property type="match status" value="1"/>
</dbReference>
<dbReference type="Gene3D" id="1.10.3210.10">
    <property type="entry name" value="Hypothetical protein af1432"/>
    <property type="match status" value="1"/>
</dbReference>
<dbReference type="InterPro" id="IPR017670">
    <property type="entry name" value="Phosphonate_degrad-assoc"/>
</dbReference>
<name>A0A094PUP3_9ZZZZ</name>
<dbReference type="InterPro" id="IPR052567">
    <property type="entry name" value="OP_Dioxygenase"/>
</dbReference>
<reference evidence="2" key="1">
    <citation type="submission" date="2014-06" db="EMBL/GenBank/DDBJ databases">
        <title>Key roles for freshwater Actinobacteria revealed by deep metagenomic sequencing.</title>
        <authorList>
            <person name="Ghai R."/>
            <person name="Mizuno C.M."/>
            <person name="Picazo A."/>
            <person name="Camacho A."/>
            <person name="Rodriguez-Valera F."/>
        </authorList>
    </citation>
    <scope>NUCLEOTIDE SEQUENCE</scope>
</reference>
<evidence type="ECO:0000313" key="2">
    <source>
        <dbReference type="EMBL" id="KGA14862.1"/>
    </source>
</evidence>
<dbReference type="PANTHER" id="PTHR40202:SF1">
    <property type="entry name" value="HD DOMAIN-CONTAINING PROTEIN"/>
    <property type="match status" value="1"/>
</dbReference>
<dbReference type="Pfam" id="PF01966">
    <property type="entry name" value="HD"/>
    <property type="match status" value="1"/>
</dbReference>
<comment type="caution">
    <text evidence="2">The sequence shown here is derived from an EMBL/GenBank/DDBJ whole genome shotgun (WGS) entry which is preliminary data.</text>
</comment>
<dbReference type="NCBIfam" id="TIGR03276">
    <property type="entry name" value="Phn-HD"/>
    <property type="match status" value="1"/>
</dbReference>
<gene>
    <name evidence="2" type="ORF">GM51_16235</name>
</gene>